<evidence type="ECO:0000256" key="3">
    <source>
        <dbReference type="ARBA" id="ARBA00022801"/>
    </source>
</evidence>
<evidence type="ECO:0000256" key="1">
    <source>
        <dbReference type="ARBA" id="ARBA00005382"/>
    </source>
</evidence>
<dbReference type="GeneID" id="24099849"/>
<dbReference type="PANTHER" id="PTHR11069">
    <property type="entry name" value="GLUCOSYLCERAMIDASE"/>
    <property type="match status" value="1"/>
</dbReference>
<dbReference type="Pfam" id="PF02055">
    <property type="entry name" value="Glyco_hydro_30"/>
    <property type="match status" value="1"/>
</dbReference>
<dbReference type="InterPro" id="IPR033453">
    <property type="entry name" value="Glyco_hydro_30_TIM-barrel"/>
</dbReference>
<comment type="similarity">
    <text evidence="1 4">Belongs to the glycosyl hydrolase 30 family.</text>
</comment>
<dbReference type="GO" id="GO:0004348">
    <property type="term" value="F:glucosylceramidase activity"/>
    <property type="evidence" value="ECO:0007669"/>
    <property type="project" value="InterPro"/>
</dbReference>
<evidence type="ECO:0000313" key="7">
    <source>
        <dbReference type="EMBL" id="CCM04938.1"/>
    </source>
</evidence>
<keyword evidence="8" id="KW-1185">Reference proteome</keyword>
<gene>
    <name evidence="7" type="ORF">FIBRA_07135</name>
</gene>
<dbReference type="GO" id="GO:0016020">
    <property type="term" value="C:membrane"/>
    <property type="evidence" value="ECO:0007669"/>
    <property type="project" value="GOC"/>
</dbReference>
<dbReference type="Gene3D" id="2.60.40.1180">
    <property type="entry name" value="Golgi alpha-mannosidase II"/>
    <property type="match status" value="1"/>
</dbReference>
<dbReference type="InterPro" id="IPR001139">
    <property type="entry name" value="Glyco_hydro_30"/>
</dbReference>
<proteinExistence type="inferred from homology"/>
<organism evidence="7 8">
    <name type="scientific">Fibroporia radiculosa</name>
    <dbReference type="NCBI Taxonomy" id="599839"/>
    <lineage>
        <taxon>Eukaryota</taxon>
        <taxon>Fungi</taxon>
        <taxon>Dikarya</taxon>
        <taxon>Basidiomycota</taxon>
        <taxon>Agaricomycotina</taxon>
        <taxon>Agaricomycetes</taxon>
        <taxon>Polyporales</taxon>
        <taxon>Fibroporiaceae</taxon>
        <taxon>Fibroporia</taxon>
    </lineage>
</organism>
<feature type="signal peptide" evidence="5">
    <location>
        <begin position="1"/>
        <end position="18"/>
    </location>
</feature>
<dbReference type="RefSeq" id="XP_012184221.1">
    <property type="nucleotide sequence ID" value="XM_012328831.1"/>
</dbReference>
<dbReference type="InterPro" id="IPR017853">
    <property type="entry name" value="GH"/>
</dbReference>
<dbReference type="EMBL" id="HE797173">
    <property type="protein sequence ID" value="CCM04938.1"/>
    <property type="molecule type" value="Genomic_DNA"/>
</dbReference>
<name>J4GDK4_9APHY</name>
<dbReference type="InParanoid" id="J4GDK4"/>
<feature type="chain" id="PRO_5003778124" description="Glycosyl hydrolase family 30 TIM-barrel domain-containing protein" evidence="5">
    <location>
        <begin position="19"/>
        <end position="501"/>
    </location>
</feature>
<dbReference type="PANTHER" id="PTHR11069:SF23">
    <property type="entry name" value="LYSOSOMAL ACID GLUCOSYLCERAMIDASE"/>
    <property type="match status" value="1"/>
</dbReference>
<dbReference type="SUPFAM" id="SSF51445">
    <property type="entry name" value="(Trans)glycosidases"/>
    <property type="match status" value="1"/>
</dbReference>
<dbReference type="Gene3D" id="3.20.20.80">
    <property type="entry name" value="Glycosidases"/>
    <property type="match status" value="1"/>
</dbReference>
<dbReference type="OrthoDB" id="2160638at2759"/>
<evidence type="ECO:0000259" key="6">
    <source>
        <dbReference type="Pfam" id="PF02055"/>
    </source>
</evidence>
<sequence>MLFHALSACLTFASPLLAQEITEIYDIWQTTWDRSGLFTYTNLYPNPIPWNTPGTAGSADIVITDGTVYQNIVGFGAALTDSSAQLLSQLKSTNSDNYWDILNYLFDPTDGADAAGFSYLRVPLGASDFSASVYSFDDVSGDTSLDSFDINNAPSYLFEVLSDIAGINNLLKIHIVPWSPPGWMKDSGTMLGGSFLSQYTDTFASYLLKCLQGFQSQGFSIWAIGVQNEPQNSDTTYPTCLISAAQEAAIGLQLRTLMDDNGFSDTIIIGYEHNWNDAGAYPVQLMEDAASAFYGVSFHCYEGSVSDQETFYNAYPDKAIFFTECTGEIGSDWWSDIKWYMDNIFIGSPNYWGQSGAMWNLVLNGLGQPLLPGTDSCGTPCRGVVTVNSNGTYNYNQEFYAIAQASKAILPKDVGGPFGQRIEVAVNGDLNWGLIVGAYVTNRVSSSDWPRYSLVVLNWDDTPNGSWDPQDITTTIEFRGYQATYTFPVGVTTIYWYAEPN</sequence>
<dbReference type="Proteomes" id="UP000006352">
    <property type="component" value="Unassembled WGS sequence"/>
</dbReference>
<dbReference type="HOGENOM" id="CLU_014379_2_0_1"/>
<keyword evidence="2 5" id="KW-0732">Signal</keyword>
<keyword evidence="4" id="KW-0326">Glycosidase</keyword>
<evidence type="ECO:0000256" key="5">
    <source>
        <dbReference type="SAM" id="SignalP"/>
    </source>
</evidence>
<reference evidence="7 8" key="1">
    <citation type="journal article" date="2012" name="Appl. Environ. Microbiol.">
        <title>Short-read sequencing for genomic analysis of the brown rot fungus Fibroporia radiculosa.</title>
        <authorList>
            <person name="Tang J.D."/>
            <person name="Perkins A.D."/>
            <person name="Sonstegard T.S."/>
            <person name="Schroeder S.G."/>
            <person name="Burgess S.C."/>
            <person name="Diehl S.V."/>
        </authorList>
    </citation>
    <scope>NUCLEOTIDE SEQUENCE [LARGE SCALE GENOMIC DNA]</scope>
    <source>
        <strain evidence="7 8">TFFH 294</strain>
    </source>
</reference>
<accession>J4GDK4</accession>
<evidence type="ECO:0000256" key="4">
    <source>
        <dbReference type="RuleBase" id="RU361188"/>
    </source>
</evidence>
<dbReference type="STRING" id="599839.J4GDK4"/>
<keyword evidence="3 4" id="KW-0378">Hydrolase</keyword>
<dbReference type="AlphaFoldDB" id="J4GDK4"/>
<dbReference type="GO" id="GO:0006680">
    <property type="term" value="P:glucosylceramide catabolic process"/>
    <property type="evidence" value="ECO:0007669"/>
    <property type="project" value="TreeGrafter"/>
</dbReference>
<evidence type="ECO:0000313" key="8">
    <source>
        <dbReference type="Proteomes" id="UP000006352"/>
    </source>
</evidence>
<dbReference type="InterPro" id="IPR013780">
    <property type="entry name" value="Glyco_hydro_b"/>
</dbReference>
<feature type="domain" description="Glycosyl hydrolase family 30 TIM-barrel" evidence="6">
    <location>
        <begin position="72"/>
        <end position="408"/>
    </location>
</feature>
<protein>
    <recommendedName>
        <fullName evidence="6">Glycosyl hydrolase family 30 TIM-barrel domain-containing protein</fullName>
    </recommendedName>
</protein>
<evidence type="ECO:0000256" key="2">
    <source>
        <dbReference type="ARBA" id="ARBA00022729"/>
    </source>
</evidence>